<proteinExistence type="predicted"/>
<dbReference type="Pfam" id="PF01467">
    <property type="entry name" value="CTP_transf_like"/>
    <property type="match status" value="1"/>
</dbReference>
<dbReference type="EMBL" id="LR796233">
    <property type="protein sequence ID" value="CAB4129356.1"/>
    <property type="molecule type" value="Genomic_DNA"/>
</dbReference>
<sequence length="299" mass="33647">MFINELAEPTLLVIYPGRFQPFHKGHYAVYEYLTGKFGRNNVFIATSNKVDGDRSPFTFSEKSYFMQLTGVPADRIVQSSQPYQIQAILSTGQITVADPSNTVVIFAVSEKDMSEDPRFSFASKKDGSPSYFQPLKNIKDTVSMEQHGYVMTVPTFDFQVLGEPMRSGTELRKMYSNADEKTRQGIVADLFGKYTREAEQILTGKLAPTAPAVPARPTKLPKTVKPAGGQVVEPVSETREPYQQSIDRLESARIEQLNSLMDEITHRITTEKLPAHYVDALKDRLLKLKAERNSYYGVK</sequence>
<evidence type="ECO:0000259" key="1">
    <source>
        <dbReference type="Pfam" id="PF01467"/>
    </source>
</evidence>
<gene>
    <name evidence="2" type="ORF">UFOVP112_454</name>
</gene>
<protein>
    <recommendedName>
        <fullName evidence="1">Cytidyltransferase-like domain-containing protein</fullName>
    </recommendedName>
</protein>
<accession>A0A6J5L807</accession>
<evidence type="ECO:0000313" key="2">
    <source>
        <dbReference type="EMBL" id="CAB4129356.1"/>
    </source>
</evidence>
<dbReference type="Gene3D" id="3.40.50.620">
    <property type="entry name" value="HUPs"/>
    <property type="match status" value="1"/>
</dbReference>
<dbReference type="InterPro" id="IPR014729">
    <property type="entry name" value="Rossmann-like_a/b/a_fold"/>
</dbReference>
<feature type="domain" description="Cytidyltransferase-like" evidence="1">
    <location>
        <begin position="14"/>
        <end position="63"/>
    </location>
</feature>
<name>A0A6J5L807_9CAUD</name>
<reference evidence="2" key="1">
    <citation type="submission" date="2020-04" db="EMBL/GenBank/DDBJ databases">
        <authorList>
            <person name="Chiriac C."/>
            <person name="Salcher M."/>
            <person name="Ghai R."/>
            <person name="Kavagutti S V."/>
        </authorList>
    </citation>
    <scope>NUCLEOTIDE SEQUENCE</scope>
</reference>
<dbReference type="SUPFAM" id="SSF52374">
    <property type="entry name" value="Nucleotidylyl transferase"/>
    <property type="match status" value="1"/>
</dbReference>
<dbReference type="InterPro" id="IPR004821">
    <property type="entry name" value="Cyt_trans-like"/>
</dbReference>
<organism evidence="2">
    <name type="scientific">uncultured Caudovirales phage</name>
    <dbReference type="NCBI Taxonomy" id="2100421"/>
    <lineage>
        <taxon>Viruses</taxon>
        <taxon>Duplodnaviria</taxon>
        <taxon>Heunggongvirae</taxon>
        <taxon>Uroviricota</taxon>
        <taxon>Caudoviricetes</taxon>
        <taxon>Peduoviridae</taxon>
        <taxon>Maltschvirus</taxon>
        <taxon>Maltschvirus maltsch</taxon>
    </lineage>
</organism>
<dbReference type="GO" id="GO:0003824">
    <property type="term" value="F:catalytic activity"/>
    <property type="evidence" value="ECO:0007669"/>
    <property type="project" value="InterPro"/>
</dbReference>